<keyword evidence="3" id="KW-1185">Reference proteome</keyword>
<evidence type="ECO:0000259" key="1">
    <source>
        <dbReference type="Pfam" id="PF16561"/>
    </source>
</evidence>
<dbReference type="InterPro" id="IPR032640">
    <property type="entry name" value="AMPK1_CBM"/>
</dbReference>
<dbReference type="EMBL" id="CP032050">
    <property type="protein sequence ID" value="AYN69617.1"/>
    <property type="molecule type" value="Genomic_DNA"/>
</dbReference>
<reference evidence="2 3" key="1">
    <citation type="submission" date="2018-08" db="EMBL/GenBank/DDBJ databases">
        <title>The reduced genetic potential of extracellular carbohydrate catabolism in Euzebyella marina RN62, a Flavobacteriia bacterium isolated from the hadal water.</title>
        <authorList>
            <person name="Xue C."/>
        </authorList>
    </citation>
    <scope>NUCLEOTIDE SEQUENCE [LARGE SCALE GENOMIC DNA]</scope>
    <source>
        <strain evidence="2 3">RN62</strain>
    </source>
</reference>
<keyword evidence="2" id="KW-0378">Hydrolase</keyword>
<gene>
    <name evidence="2" type="ORF">D1013_05180</name>
</gene>
<accession>A0A3G2LBI6</accession>
<dbReference type="OrthoDB" id="5451596at2"/>
<dbReference type="KEGG" id="emar:D1013_05180"/>
<proteinExistence type="predicted"/>
<dbReference type="Pfam" id="PF16561">
    <property type="entry name" value="AMPK1_CBM"/>
    <property type="match status" value="1"/>
</dbReference>
<dbReference type="InterPro" id="IPR014756">
    <property type="entry name" value="Ig_E-set"/>
</dbReference>
<dbReference type="SUPFAM" id="SSF81296">
    <property type="entry name" value="E set domains"/>
    <property type="match status" value="1"/>
</dbReference>
<dbReference type="InterPro" id="IPR013783">
    <property type="entry name" value="Ig-like_fold"/>
</dbReference>
<name>A0A3G2LBI6_9FLAO</name>
<feature type="domain" description="AMP-activated protein kinase glycogen-binding" evidence="1">
    <location>
        <begin position="23"/>
        <end position="81"/>
    </location>
</feature>
<protein>
    <submittedName>
        <fullName evidence="2">Glycoside hydrolase</fullName>
    </submittedName>
</protein>
<dbReference type="RefSeq" id="WP_121850608.1">
    <property type="nucleotide sequence ID" value="NZ_CP032050.1"/>
</dbReference>
<dbReference type="Gene3D" id="2.60.40.10">
    <property type="entry name" value="Immunoglobulins"/>
    <property type="match status" value="1"/>
</dbReference>
<dbReference type="CDD" id="cd07184">
    <property type="entry name" value="E_set_Isoamylase_like_N"/>
    <property type="match status" value="1"/>
</dbReference>
<organism evidence="2 3">
    <name type="scientific">Euzebyella marina</name>
    <dbReference type="NCBI Taxonomy" id="1761453"/>
    <lineage>
        <taxon>Bacteria</taxon>
        <taxon>Pseudomonadati</taxon>
        <taxon>Bacteroidota</taxon>
        <taxon>Flavobacteriia</taxon>
        <taxon>Flavobacteriales</taxon>
        <taxon>Flavobacteriaceae</taxon>
        <taxon>Euzebyella</taxon>
    </lineage>
</organism>
<dbReference type="AlphaFoldDB" id="A0A3G2LBI6"/>
<dbReference type="GO" id="GO:0016787">
    <property type="term" value="F:hydrolase activity"/>
    <property type="evidence" value="ECO:0007669"/>
    <property type="project" value="UniProtKB-KW"/>
</dbReference>
<sequence length="99" mass="11102">MAISKQYLKSRPVCKVTFTVPAEEAKKVAVVGDFNNWKANKESALKKLKNGNFKGTLELPKESTYEFKYIIDGSYVNEAEADGYKWNDYAGGENAVLEL</sequence>
<dbReference type="Proteomes" id="UP000276309">
    <property type="component" value="Chromosome"/>
</dbReference>
<evidence type="ECO:0000313" key="2">
    <source>
        <dbReference type="EMBL" id="AYN69617.1"/>
    </source>
</evidence>
<evidence type="ECO:0000313" key="3">
    <source>
        <dbReference type="Proteomes" id="UP000276309"/>
    </source>
</evidence>